<dbReference type="EMBL" id="DS113525">
    <property type="protein sequence ID" value="EAY02766.1"/>
    <property type="molecule type" value="Genomic_DNA"/>
</dbReference>
<evidence type="ECO:0000313" key="1">
    <source>
        <dbReference type="EMBL" id="EAY02766.1"/>
    </source>
</evidence>
<organism evidence="1 2">
    <name type="scientific">Trichomonas vaginalis (strain ATCC PRA-98 / G3)</name>
    <dbReference type="NCBI Taxonomy" id="412133"/>
    <lineage>
        <taxon>Eukaryota</taxon>
        <taxon>Metamonada</taxon>
        <taxon>Parabasalia</taxon>
        <taxon>Trichomonadida</taxon>
        <taxon>Trichomonadidae</taxon>
        <taxon>Trichomonas</taxon>
    </lineage>
</organism>
<dbReference type="VEuPathDB" id="TrichDB:TVAG_369940"/>
<dbReference type="InParanoid" id="A2EX46"/>
<protein>
    <submittedName>
        <fullName evidence="1">Uncharacterized protein</fullName>
    </submittedName>
</protein>
<accession>A2EX46</accession>
<proteinExistence type="predicted"/>
<name>A2EX46_TRIV3</name>
<dbReference type="InterPro" id="IPR011989">
    <property type="entry name" value="ARM-like"/>
</dbReference>
<reference evidence="1" key="2">
    <citation type="journal article" date="2007" name="Science">
        <title>Draft genome sequence of the sexually transmitted pathogen Trichomonas vaginalis.</title>
        <authorList>
            <person name="Carlton J.M."/>
            <person name="Hirt R.P."/>
            <person name="Silva J.C."/>
            <person name="Delcher A.L."/>
            <person name="Schatz M."/>
            <person name="Zhao Q."/>
            <person name="Wortman J.R."/>
            <person name="Bidwell S.L."/>
            <person name="Alsmark U.C.M."/>
            <person name="Besteiro S."/>
            <person name="Sicheritz-Ponten T."/>
            <person name="Noel C.J."/>
            <person name="Dacks J.B."/>
            <person name="Foster P.G."/>
            <person name="Simillion C."/>
            <person name="Van de Peer Y."/>
            <person name="Miranda-Saavedra D."/>
            <person name="Barton G.J."/>
            <person name="Westrop G.D."/>
            <person name="Mueller S."/>
            <person name="Dessi D."/>
            <person name="Fiori P.L."/>
            <person name="Ren Q."/>
            <person name="Paulsen I."/>
            <person name="Zhang H."/>
            <person name="Bastida-Corcuera F.D."/>
            <person name="Simoes-Barbosa A."/>
            <person name="Brown M.T."/>
            <person name="Hayes R.D."/>
            <person name="Mukherjee M."/>
            <person name="Okumura C.Y."/>
            <person name="Schneider R."/>
            <person name="Smith A.J."/>
            <person name="Vanacova S."/>
            <person name="Villalvazo M."/>
            <person name="Haas B.J."/>
            <person name="Pertea M."/>
            <person name="Feldblyum T.V."/>
            <person name="Utterback T.R."/>
            <person name="Shu C.L."/>
            <person name="Osoegawa K."/>
            <person name="de Jong P.J."/>
            <person name="Hrdy I."/>
            <person name="Horvathova L."/>
            <person name="Zubacova Z."/>
            <person name="Dolezal P."/>
            <person name="Malik S.B."/>
            <person name="Logsdon J.M. Jr."/>
            <person name="Henze K."/>
            <person name="Gupta A."/>
            <person name="Wang C.C."/>
            <person name="Dunne R.L."/>
            <person name="Upcroft J.A."/>
            <person name="Upcroft P."/>
            <person name="White O."/>
            <person name="Salzberg S.L."/>
            <person name="Tang P."/>
            <person name="Chiu C.-H."/>
            <person name="Lee Y.-S."/>
            <person name="Embley T.M."/>
            <person name="Coombs G.H."/>
            <person name="Mottram J.C."/>
            <person name="Tachezy J."/>
            <person name="Fraser-Liggett C.M."/>
            <person name="Johnson P.J."/>
        </authorList>
    </citation>
    <scope>NUCLEOTIDE SEQUENCE [LARGE SCALE GENOMIC DNA]</scope>
    <source>
        <strain evidence="1">G3</strain>
    </source>
</reference>
<gene>
    <name evidence="1" type="ORF">TVAG_369940</name>
</gene>
<dbReference type="SMR" id="A2EX46"/>
<dbReference type="InterPro" id="IPR016024">
    <property type="entry name" value="ARM-type_fold"/>
</dbReference>
<dbReference type="Gene3D" id="1.25.10.10">
    <property type="entry name" value="Leucine-rich Repeat Variant"/>
    <property type="match status" value="1"/>
</dbReference>
<evidence type="ECO:0000313" key="2">
    <source>
        <dbReference type="Proteomes" id="UP000001542"/>
    </source>
</evidence>
<sequence length="1590" mass="183877">MRNQVRRFLPDSIKFTPEEADKFWFDMVDDLEKKLDPLQPLELRHTINITQSMLTFLHKPRGDCRKKVFSVLFRISFHQPVFNYVTQYDAINFLTCIIPKLATEKFITVNWREVHKMIDNIIIKDFLLNISPTQKSFHTVLDNVMEISKYFTDEAEDEIFEYFLPRVSPTGSAKQIILFAVLFPSNAKNYKRAANIFLNLLHESDCDPVRYFLTSAVTHFVLYHFYDDNTMLLDYIFPQILLQTIWNNELIYLSCQPINFDISIGDDMQYEALSQCICCLFLSPPSRKETMTKLDLFFKGAKKLVHPSNLDNFDADPLISLVFQIASILHQTDILLAEGKPGFPTEIRPSSEEYETFFEPLVSTCVYALEHISSPHNFYKFMVRIFDLCPQLVPRLFNLANEIITTNDTLGSTLSAWIILTASMYATQFNDNFIETQMNFVRIAIENFYMEDYQLSFGIYLTIFFSTCPISKKTKYPDYIDPIELGQDFLNSLIQSSTYEPEYIENLYRLGYTTHSLFSLIYSFLSGTDQEILHHFVPILTDMICNPSLFHVPLKLLNILQCFSIFAAKEDIKEIYDVAVRQNSKRLIDLHEIRFIAMAIAILGRESSENPEQVKSVISQFDKYRESDDKKIRRIGWNAVATTLVPFAHVILTTKYNGKPFEETGEKTISDIVIPFKNMYCEPLQEYKIYPELIDEVFIPYFHKILEESDFNVVASMLKPFYKSCMLVLQKSDIIVSDDYSTFPKPFSNSEKMKQGRKIPMKFMSEITDMCLKLHEKFPDNQIITTCISNLMISLTGYLGTNLSIFNGLNSIFLLESRKKVANRILTGELVTLFYQKRLNCALRPIPPRFDEIFNAFLDIAFTKNESVQIIGLSVVDVFFDKYMPIAWNFFSKKLETVNTITDQFVNFYRSIGSFTTCHPCMHKQMLMTLQPLTDLVRDQSEMILKIQVMDDALSTNWTNVPGSEDQKKWIEFSNQLSKVVEENYREESTFELIALALILMTIKHTDDLPRPLFSFCIYMAQNESYKNTVVAISVLTEILKRRMKYTVETIDTSKVVPLSEQCKYVIKEIKGTTPEDFLPAAENDFTFDQVEAYDKYWTGYYAVPKSYSYKKITEYYQDDELLEAFPDITEVLVNMIDDDFDTSTVDMFFGTIAHTMGPQIIEPLSKWLDEAIETIEEPTIWSQLVSVVSEMIVATKHWSAKDSQRFSREITLKILVKTLDKPSLFDEFIDITGEFHFLHPVRYSPIINYLLSAASPDPNAPTFRKRALTCLFNLISARPMSFIPLFPVIFNNFVKPLLESYEENQSDLVGQTLNIICDYVSVFLVPESSPFYSPENKSNIKMIIDFLDGVFKQAGESKKTEKLLENWWDQASKITPSVLLTIFPIFENNVQKLLRLISTSNSDQKTAMINSLHDITESPAFTTNNDRFIEFLTSIISNLSILSSTVQNRVLNSTRAFLRFSTFSTSQEALIKARDEIKKIVVSIQNPTVKVSMLNTYGVLLRETNTEPKDILDKCAIVLTALLLDEREPLTEKCFEEIENALVSCSQIEEVMYKQVIEMFWTTHEEQLSPSVLEPLDKYRTLAPPSYIS</sequence>
<dbReference type="Proteomes" id="UP000001542">
    <property type="component" value="Unassembled WGS sequence"/>
</dbReference>
<dbReference type="KEGG" id="tva:4760606"/>
<dbReference type="SUPFAM" id="SSF48371">
    <property type="entry name" value="ARM repeat"/>
    <property type="match status" value="1"/>
</dbReference>
<reference evidence="1" key="1">
    <citation type="submission" date="2006-10" db="EMBL/GenBank/DDBJ databases">
        <authorList>
            <person name="Amadeo P."/>
            <person name="Zhao Q."/>
            <person name="Wortman J."/>
            <person name="Fraser-Liggett C."/>
            <person name="Carlton J."/>
        </authorList>
    </citation>
    <scope>NUCLEOTIDE SEQUENCE</scope>
    <source>
        <strain evidence="1">G3</strain>
    </source>
</reference>
<dbReference type="VEuPathDB" id="TrichDB:TVAGG3_0860020"/>
<dbReference type="RefSeq" id="XP_001314989.1">
    <property type="nucleotide sequence ID" value="XM_001314954.1"/>
</dbReference>
<keyword evidence="2" id="KW-1185">Reference proteome</keyword>